<dbReference type="Proteomes" id="UP000449710">
    <property type="component" value="Unassembled WGS sequence"/>
</dbReference>
<accession>A0AA43XK57</accession>
<evidence type="ECO:0000313" key="1">
    <source>
        <dbReference type="EMBL" id="NBG87871.1"/>
    </source>
</evidence>
<protein>
    <submittedName>
        <fullName evidence="1">Uncharacterized protein</fullName>
    </submittedName>
</protein>
<proteinExistence type="predicted"/>
<evidence type="ECO:0000313" key="2">
    <source>
        <dbReference type="Proteomes" id="UP000449710"/>
    </source>
</evidence>
<dbReference type="EMBL" id="SUMG01000004">
    <property type="protein sequence ID" value="NBG87871.1"/>
    <property type="molecule type" value="Genomic_DNA"/>
</dbReference>
<name>A0AA43XK57_9CLOT</name>
<sequence>MSKVSLNMYVFAVYVGLVAAGYDMSESSSNKEMIEEIKNMDWDNRITDYYQWTKNSTCEVNPYWPRAFILTLASLYVSDENTIQYKDVDEVMNHINSLDQIKLTSEKEEIEQRVKELPCIHNRVVKTPGFHGLWKAYCRRVKSEEPEYNRIIHQAMGLVREAFDLKADKFPSLIFVPNSLQAPEIADFVTMKNRVYVIQSKPNAVAIVHEYLHQILGNKLDESADLIKRYTFLIEPVFEKMVKYQYAWDKDNDSWLNVFEENFIRAASIWIINRNNKEAAIKKANKYAADGFVYIPIILENFMNRWKGLKALDLFILECLNECKRSIN</sequence>
<dbReference type="RefSeq" id="WP_160719796.1">
    <property type="nucleotide sequence ID" value="NZ_SUMG01000004.1"/>
</dbReference>
<reference evidence="1 2" key="1">
    <citation type="submission" date="2019-04" db="EMBL/GenBank/DDBJ databases">
        <title>Isachenkonia alkalipeptolytica gen. nov. sp. nov. a new anaerobic, alkiliphilic organothrophic bacterium capable to reduce synthesized ferrihydrite isolated from a soda lake.</title>
        <authorList>
            <person name="Toshchakov S.V."/>
            <person name="Zavarzina D.G."/>
            <person name="Zhilina T.N."/>
            <person name="Kostrikina N.A."/>
            <person name="Kublanov I.V."/>
        </authorList>
    </citation>
    <scope>NUCLEOTIDE SEQUENCE [LARGE SCALE GENOMIC DNA]</scope>
    <source>
        <strain evidence="1 2">Z-1701</strain>
    </source>
</reference>
<keyword evidence="2" id="KW-1185">Reference proteome</keyword>
<organism evidence="1 2">
    <name type="scientific">Isachenkonia alkalipeptolytica</name>
    <dbReference type="NCBI Taxonomy" id="2565777"/>
    <lineage>
        <taxon>Bacteria</taxon>
        <taxon>Bacillati</taxon>
        <taxon>Bacillota</taxon>
        <taxon>Clostridia</taxon>
        <taxon>Eubacteriales</taxon>
        <taxon>Clostridiaceae</taxon>
        <taxon>Isachenkonia</taxon>
    </lineage>
</organism>
<dbReference type="AlphaFoldDB" id="A0AA43XK57"/>
<comment type="caution">
    <text evidence="1">The sequence shown here is derived from an EMBL/GenBank/DDBJ whole genome shotgun (WGS) entry which is preliminary data.</text>
</comment>
<gene>
    <name evidence="1" type="ORF">ISALK_05095</name>
</gene>